<dbReference type="InterPro" id="IPR000594">
    <property type="entry name" value="ThiF_NAD_FAD-bd"/>
</dbReference>
<name>A0A1G8B8A8_9SPHI</name>
<dbReference type="NCBIfam" id="TIGR03736">
    <property type="entry name" value="PRTRC_ThiF"/>
    <property type="match status" value="1"/>
</dbReference>
<evidence type="ECO:0000313" key="2">
    <source>
        <dbReference type="EMBL" id="SDH29482.1"/>
    </source>
</evidence>
<reference evidence="3" key="1">
    <citation type="submission" date="2016-10" db="EMBL/GenBank/DDBJ databases">
        <authorList>
            <person name="Varghese N."/>
            <person name="Submissions S."/>
        </authorList>
    </citation>
    <scope>NUCLEOTIDE SEQUENCE [LARGE SCALE GENOMIC DNA]</scope>
    <source>
        <strain evidence="3">Gh-67</strain>
    </source>
</reference>
<sequence length="267" mass="29956">MKALTNIHFTEPVLLDPTNPITVNLIGAGGTGHRMLTELVRAHSCLQGLGKPGLQVNVFDDDIITDANRGRQMFAKSEIGYLKSVTLINRINRHEGTNWKAVPEKFGTKTLHLLPNAGKANIYITCVDTVSARFDIADALRKVCRDSRSDRAKPFYWMDLGNSRFTGQLVLATLCEIKQPESERFRPVGVLPKVTDEFKDLLEQVDDREEPSCSQAEALRKQDLYINTVLAVYGAELLWQLLTDGMIENRGLFLDIKKFKITPLKVA</sequence>
<dbReference type="AlphaFoldDB" id="A0A1G8B8A8"/>
<dbReference type="STRING" id="551996.SAMN05192573_108138"/>
<evidence type="ECO:0000259" key="1">
    <source>
        <dbReference type="Pfam" id="PF00899"/>
    </source>
</evidence>
<dbReference type="Proteomes" id="UP000199705">
    <property type="component" value="Unassembled WGS sequence"/>
</dbReference>
<gene>
    <name evidence="2" type="ORF">SAMN05192573_108138</name>
</gene>
<organism evidence="2 3">
    <name type="scientific">Mucilaginibacter gossypii</name>
    <dbReference type="NCBI Taxonomy" id="551996"/>
    <lineage>
        <taxon>Bacteria</taxon>
        <taxon>Pseudomonadati</taxon>
        <taxon>Bacteroidota</taxon>
        <taxon>Sphingobacteriia</taxon>
        <taxon>Sphingobacteriales</taxon>
        <taxon>Sphingobacteriaceae</taxon>
        <taxon>Mucilaginibacter</taxon>
    </lineage>
</organism>
<protein>
    <submittedName>
        <fullName evidence="2">PRTRC system ThiF family protein</fullName>
    </submittedName>
</protein>
<dbReference type="Gene3D" id="3.40.50.720">
    <property type="entry name" value="NAD(P)-binding Rossmann-like Domain"/>
    <property type="match status" value="1"/>
</dbReference>
<dbReference type="InterPro" id="IPR022500">
    <property type="entry name" value="PRTRC_ThiF"/>
</dbReference>
<feature type="domain" description="THIF-type NAD/FAD binding fold" evidence="1">
    <location>
        <begin position="22"/>
        <end position="220"/>
    </location>
</feature>
<proteinExistence type="predicted"/>
<dbReference type="GO" id="GO:0008641">
    <property type="term" value="F:ubiquitin-like modifier activating enzyme activity"/>
    <property type="evidence" value="ECO:0007669"/>
    <property type="project" value="InterPro"/>
</dbReference>
<keyword evidence="3" id="KW-1185">Reference proteome</keyword>
<dbReference type="Pfam" id="PF00899">
    <property type="entry name" value="ThiF"/>
    <property type="match status" value="1"/>
</dbReference>
<dbReference type="SUPFAM" id="SSF69572">
    <property type="entry name" value="Activating enzymes of the ubiquitin-like proteins"/>
    <property type="match status" value="1"/>
</dbReference>
<dbReference type="InterPro" id="IPR035985">
    <property type="entry name" value="Ubiquitin-activating_enz"/>
</dbReference>
<evidence type="ECO:0000313" key="3">
    <source>
        <dbReference type="Proteomes" id="UP000199705"/>
    </source>
</evidence>
<dbReference type="EMBL" id="FNCG01000008">
    <property type="protein sequence ID" value="SDH29482.1"/>
    <property type="molecule type" value="Genomic_DNA"/>
</dbReference>
<accession>A0A1G8B8A8</accession>
<dbReference type="RefSeq" id="WP_091169435.1">
    <property type="nucleotide sequence ID" value="NZ_FNCG01000008.1"/>
</dbReference>